<protein>
    <submittedName>
        <fullName evidence="2">Uncharacterized protein</fullName>
    </submittedName>
</protein>
<name>A0ABD5XVD8_9EURY</name>
<sequence>MAGSAYSDTASGSRRSTAFTRREGVGFDWTTRSAPPVRFRYAASAVTEAADSFVSTAHASRFASTASTSVPGWSTVESPSSTS</sequence>
<evidence type="ECO:0000313" key="3">
    <source>
        <dbReference type="Proteomes" id="UP001596368"/>
    </source>
</evidence>
<gene>
    <name evidence="2" type="ORF">ACFQRB_15525</name>
</gene>
<keyword evidence="3" id="KW-1185">Reference proteome</keyword>
<dbReference type="AlphaFoldDB" id="A0ABD5XVD8"/>
<comment type="caution">
    <text evidence="2">The sequence shown here is derived from an EMBL/GenBank/DDBJ whole genome shotgun (WGS) entry which is preliminary data.</text>
</comment>
<organism evidence="2 3">
    <name type="scientific">Halobaculum litoreum</name>
    <dbReference type="NCBI Taxonomy" id="3031998"/>
    <lineage>
        <taxon>Archaea</taxon>
        <taxon>Methanobacteriati</taxon>
        <taxon>Methanobacteriota</taxon>
        <taxon>Stenosarchaea group</taxon>
        <taxon>Halobacteria</taxon>
        <taxon>Halobacteriales</taxon>
        <taxon>Haloferacaceae</taxon>
        <taxon>Halobaculum</taxon>
    </lineage>
</organism>
<dbReference type="EMBL" id="JBHSZG010000001">
    <property type="protein sequence ID" value="MFC7137456.1"/>
    <property type="molecule type" value="Genomic_DNA"/>
</dbReference>
<proteinExistence type="predicted"/>
<dbReference type="Proteomes" id="UP001596368">
    <property type="component" value="Unassembled WGS sequence"/>
</dbReference>
<feature type="region of interest" description="Disordered" evidence="1">
    <location>
        <begin position="60"/>
        <end position="83"/>
    </location>
</feature>
<feature type="compositionally biased region" description="Polar residues" evidence="1">
    <location>
        <begin position="1"/>
        <end position="19"/>
    </location>
</feature>
<reference evidence="2 3" key="1">
    <citation type="journal article" date="2019" name="Int. J. Syst. Evol. Microbiol.">
        <title>The Global Catalogue of Microorganisms (GCM) 10K type strain sequencing project: providing services to taxonomists for standard genome sequencing and annotation.</title>
        <authorList>
            <consortium name="The Broad Institute Genomics Platform"/>
            <consortium name="The Broad Institute Genome Sequencing Center for Infectious Disease"/>
            <person name="Wu L."/>
            <person name="Ma J."/>
        </authorList>
    </citation>
    <scope>NUCLEOTIDE SEQUENCE [LARGE SCALE GENOMIC DNA]</scope>
    <source>
        <strain evidence="2 3">DT92</strain>
    </source>
</reference>
<evidence type="ECO:0000256" key="1">
    <source>
        <dbReference type="SAM" id="MobiDB-lite"/>
    </source>
</evidence>
<accession>A0ABD5XVD8</accession>
<feature type="region of interest" description="Disordered" evidence="1">
    <location>
        <begin position="1"/>
        <end position="22"/>
    </location>
</feature>
<evidence type="ECO:0000313" key="2">
    <source>
        <dbReference type="EMBL" id="MFC7137456.1"/>
    </source>
</evidence>